<dbReference type="GO" id="GO:0004888">
    <property type="term" value="F:transmembrane signaling receptor activity"/>
    <property type="evidence" value="ECO:0007669"/>
    <property type="project" value="InterPro"/>
</dbReference>
<dbReference type="InterPro" id="IPR051310">
    <property type="entry name" value="MCP_chemotaxis"/>
</dbReference>
<evidence type="ECO:0000256" key="6">
    <source>
        <dbReference type="SAM" id="Phobius"/>
    </source>
</evidence>
<keyword evidence="6" id="KW-0472">Membrane</keyword>
<name>A0A1I5K5S3_9GAMM</name>
<evidence type="ECO:0000256" key="1">
    <source>
        <dbReference type="ARBA" id="ARBA00022500"/>
    </source>
</evidence>
<evidence type="ECO:0000256" key="4">
    <source>
        <dbReference type="PROSITE-ProRule" id="PRU00284"/>
    </source>
</evidence>
<dbReference type="AlphaFoldDB" id="A0A1I5K5S3"/>
<proteinExistence type="inferred from homology"/>
<evidence type="ECO:0000313" key="9">
    <source>
        <dbReference type="Proteomes" id="UP000182692"/>
    </source>
</evidence>
<dbReference type="GeneID" id="35872922"/>
<feature type="transmembrane region" description="Helical" evidence="6">
    <location>
        <begin position="347"/>
        <end position="366"/>
    </location>
</feature>
<feature type="domain" description="Methyl-accepting transducer" evidence="7">
    <location>
        <begin position="406"/>
        <end position="642"/>
    </location>
</feature>
<dbReference type="PROSITE" id="PS50111">
    <property type="entry name" value="CHEMOTAXIS_TRANSDUC_2"/>
    <property type="match status" value="1"/>
</dbReference>
<keyword evidence="2 4" id="KW-0807">Transducer</keyword>
<dbReference type="RefSeq" id="WP_074925143.1">
    <property type="nucleotide sequence ID" value="NZ_FOWR01000003.1"/>
</dbReference>
<dbReference type="PANTHER" id="PTHR43531">
    <property type="entry name" value="PROTEIN ICFG"/>
    <property type="match status" value="1"/>
</dbReference>
<dbReference type="CDD" id="cd19410">
    <property type="entry name" value="HK9-like_sensor"/>
    <property type="match status" value="2"/>
</dbReference>
<dbReference type="GO" id="GO:0007165">
    <property type="term" value="P:signal transduction"/>
    <property type="evidence" value="ECO:0007669"/>
    <property type="project" value="UniProtKB-KW"/>
</dbReference>
<evidence type="ECO:0000256" key="2">
    <source>
        <dbReference type="ARBA" id="ARBA00023224"/>
    </source>
</evidence>
<dbReference type="Pfam" id="PF00015">
    <property type="entry name" value="MCPsignal"/>
    <property type="match status" value="1"/>
</dbReference>
<dbReference type="GO" id="GO:0005886">
    <property type="term" value="C:plasma membrane"/>
    <property type="evidence" value="ECO:0007669"/>
    <property type="project" value="TreeGrafter"/>
</dbReference>
<accession>A0A1I5K5S3</accession>
<protein>
    <submittedName>
        <fullName evidence="8">Methyl-accepting chemotaxis protein</fullName>
    </submittedName>
</protein>
<evidence type="ECO:0000256" key="5">
    <source>
        <dbReference type="SAM" id="MobiDB-lite"/>
    </source>
</evidence>
<keyword evidence="6" id="KW-1133">Transmembrane helix</keyword>
<dbReference type="SMART" id="SM00283">
    <property type="entry name" value="MA"/>
    <property type="match status" value="1"/>
</dbReference>
<dbReference type="InterPro" id="IPR004089">
    <property type="entry name" value="MCPsignal_dom"/>
</dbReference>
<keyword evidence="1" id="KW-0145">Chemotaxis</keyword>
<dbReference type="OrthoDB" id="9795078at2"/>
<evidence type="ECO:0000259" key="7">
    <source>
        <dbReference type="PROSITE" id="PS50111"/>
    </source>
</evidence>
<gene>
    <name evidence="8" type="ORF">SAMN03084138_00477</name>
</gene>
<dbReference type="Pfam" id="PF05227">
    <property type="entry name" value="CHASE3"/>
    <property type="match status" value="2"/>
</dbReference>
<reference evidence="8 9" key="1">
    <citation type="submission" date="2016-10" db="EMBL/GenBank/DDBJ databases">
        <authorList>
            <person name="de Groot N.N."/>
        </authorList>
    </citation>
    <scope>NUCLEOTIDE SEQUENCE [LARGE SCALE GENOMIC DNA]</scope>
    <source>
        <strain evidence="8 9">DSM 15893</strain>
    </source>
</reference>
<dbReference type="GO" id="GO:0006935">
    <property type="term" value="P:chemotaxis"/>
    <property type="evidence" value="ECO:0007669"/>
    <property type="project" value="UniProtKB-KW"/>
</dbReference>
<keyword evidence="6" id="KW-0812">Transmembrane</keyword>
<dbReference type="SUPFAM" id="SSF58104">
    <property type="entry name" value="Methyl-accepting chemotaxis protein (MCP) signaling domain"/>
    <property type="match status" value="1"/>
</dbReference>
<feature type="transmembrane region" description="Helical" evidence="6">
    <location>
        <begin position="12"/>
        <end position="30"/>
    </location>
</feature>
<evidence type="ECO:0000256" key="3">
    <source>
        <dbReference type="ARBA" id="ARBA00029447"/>
    </source>
</evidence>
<sequence length="720" mass="79058">MFENLSLRAKITLGNTVSLVFLVTLGVLSVRSIQHLNETDDWVDHTHRVIHNALNIEKAAVDMETGMRGYLLAGNESFLAPYNDGKVRFDSLIKALKVSVSDNPPQVALLEQAETTIGDWQRSVTENAIALRRDIGNAQTMNDLAVEVGEDKGRVYLDRIRSLLGAFSTEEDAELVRKEAALENSQDGDGTTEVFFALQQTYKIREQITAIEKTVLDMETGMQGYLLTGKEAYLIPYTDGRNHIDFLLNDLKAKVSSSPAQLQRLSEIGTAVSAWRVQVSDKNIELRRRIAGSKTMDDISNLVAQERGKMFFDAFRDQMRAFVEHEEALLIERQAALDTAIASKKNTLILVVLAAVLISIPIAFWLSRSIMGPFQLIFGGLKSFSSKELSELSVAFSSVVKRMAESAGRVATVANNIDNVSQNLSQISNRQASSVEETSASTEEISGMVRINVQYAEESKDLSKEVGEKMTGLDDAMQKISESNHKITELVKIIGEIGAKTTIIDEIVFQTKLLSFNASVEAERAGEHGRGFAVVAQEVGNLAQMSGKAATDISAIVKKSICEAESIAKENTCRVEKGSIIVEETKKQSNLVLEGASKIFDASNEQARGIQEISNAVESINKATQHAASIADQASSSSSELNRQAEDLNRMVLNLNSFLQGHDTPSTDEPENTVSDDLREHYEVQSLASIRSEIDNASHLAPDVPKEKEGNDNQAAWNRL</sequence>
<feature type="region of interest" description="Disordered" evidence="5">
    <location>
        <begin position="699"/>
        <end position="720"/>
    </location>
</feature>
<dbReference type="Proteomes" id="UP000182692">
    <property type="component" value="Unassembled WGS sequence"/>
</dbReference>
<organism evidence="8 9">
    <name type="scientific">Enterovibrio norvegicus DSM 15893</name>
    <dbReference type="NCBI Taxonomy" id="1121869"/>
    <lineage>
        <taxon>Bacteria</taxon>
        <taxon>Pseudomonadati</taxon>
        <taxon>Pseudomonadota</taxon>
        <taxon>Gammaproteobacteria</taxon>
        <taxon>Vibrionales</taxon>
        <taxon>Vibrionaceae</taxon>
        <taxon>Enterovibrio</taxon>
    </lineage>
</organism>
<dbReference type="STRING" id="1121869.SAMN03084138_00477"/>
<evidence type="ECO:0000313" key="8">
    <source>
        <dbReference type="EMBL" id="SFO80402.1"/>
    </source>
</evidence>
<dbReference type="PANTHER" id="PTHR43531:SF11">
    <property type="entry name" value="METHYL-ACCEPTING CHEMOTAXIS PROTEIN 3"/>
    <property type="match status" value="1"/>
</dbReference>
<comment type="similarity">
    <text evidence="3">Belongs to the methyl-accepting chemotaxis (MCP) protein family.</text>
</comment>
<dbReference type="InterPro" id="IPR004090">
    <property type="entry name" value="Chemotax_Me-accpt_rcpt"/>
</dbReference>
<dbReference type="EMBL" id="FOWR01000003">
    <property type="protein sequence ID" value="SFO80402.1"/>
    <property type="molecule type" value="Genomic_DNA"/>
</dbReference>
<dbReference type="InterPro" id="IPR007891">
    <property type="entry name" value="CHASE3"/>
</dbReference>
<dbReference type="PRINTS" id="PR00260">
    <property type="entry name" value="CHEMTRNSDUCR"/>
</dbReference>
<dbReference type="Gene3D" id="1.10.287.950">
    <property type="entry name" value="Methyl-accepting chemotaxis protein"/>
    <property type="match status" value="1"/>
</dbReference>